<dbReference type="EMBL" id="LZIN01000075">
    <property type="protein sequence ID" value="OBG03059.1"/>
    <property type="molecule type" value="Genomic_DNA"/>
</dbReference>
<name>A0A1A2ECR4_MYCSD</name>
<dbReference type="Proteomes" id="UP000093985">
    <property type="component" value="Unassembled WGS sequence"/>
</dbReference>
<dbReference type="Gene3D" id="3.40.50.10540">
    <property type="entry name" value="Crotonobetainyl-coa:carnitine coa-transferase, domain 1"/>
    <property type="match status" value="2"/>
</dbReference>
<dbReference type="InterPro" id="IPR044855">
    <property type="entry name" value="CoA-Trfase_III_dom3_sf"/>
</dbReference>
<dbReference type="InterPro" id="IPR003673">
    <property type="entry name" value="CoA-Trfase_fam_III"/>
</dbReference>
<evidence type="ECO:0000313" key="3">
    <source>
        <dbReference type="EMBL" id="OBG03059.1"/>
    </source>
</evidence>
<comment type="similarity">
    <text evidence="1">Belongs to the CoA-transferase III family.</text>
</comment>
<dbReference type="AlphaFoldDB" id="A0A1A2ECR4"/>
<keyword evidence="2" id="KW-0808">Transferase</keyword>
<proteinExistence type="inferred from homology"/>
<evidence type="ECO:0008006" key="5">
    <source>
        <dbReference type="Google" id="ProtNLM"/>
    </source>
</evidence>
<dbReference type="PANTHER" id="PTHR48228:SF6">
    <property type="entry name" value="L-CARNITINE COA-TRANSFERASE"/>
    <property type="match status" value="1"/>
</dbReference>
<evidence type="ECO:0000256" key="1">
    <source>
        <dbReference type="ARBA" id="ARBA00008383"/>
    </source>
</evidence>
<dbReference type="RefSeq" id="WP_064856101.1">
    <property type="nucleotide sequence ID" value="NZ_LZIM01000053.1"/>
</dbReference>
<dbReference type="InterPro" id="IPR050509">
    <property type="entry name" value="CoA-transferase_III"/>
</dbReference>
<dbReference type="Pfam" id="PF02515">
    <property type="entry name" value="CoA_transf_3"/>
    <property type="match status" value="2"/>
</dbReference>
<evidence type="ECO:0000313" key="4">
    <source>
        <dbReference type="Proteomes" id="UP000093985"/>
    </source>
</evidence>
<sequence>MLTNSRPDVSLPLGGVRVVDFTDGPAGFAGRFLADLGADVVLVEPPEGANSRRAQPRHDGHGLGFATGHANKRGVAIDVDTDAGRSQLLTLTDSADIFLESQRVGRLTELGVGQHIMRRRNPNLVVVSVSDFGQTGPYRDYKSSEAVFVAMSSLLTRSGAPGREPLLPPGRLATQTAAVGVAYAALLAYFRAQRGAGGDYLDVSLFDLVVQDLDPGFGMAGTATMGQPMINMPPGRPDVRMMYPILPCADGHIRMFVASAKQWRALFTWMGEPEELSDPALENLLGRFMNWAAKIQPALVEFFADKTRAEIVSRGSELGIAVGPLNTAEEILTSDHVRERNAFVDAEIAPGVQATIPNGYLEFDGVRAGFRHRAPELGEHTDEVLAEVAERAPTAHRQVPARPLTGVRVLDLGVIVVGAETGRALADQGAEVIKVENRAFIDGARQADAPTKVSYSFSLGNRGKRSFGLNLRSEAGKELFGRLVADSDVVLTNFKPGTLESLGLGYDELKAINPRIIVVESSALGHTGSWSKRMGYGPLVRATVGLTALWRHPDAEDGFGDDQTVYPDHAAGRVGTAAVIAALIERERTGVGRRINLAQMETVFSQLATEYLRESLQPGSLVAKGNGGEFDAPSGIYSCVGEDSYCAVSVDGDDDWANLANAIGRSDLADNPNYASATGRIAHRATLDAAVQEWTAALTPREAQDRLQAAGVAAGAAAHVKDLLTDPQVAARGRLGELAQPGYDEPLEAFLGPALFEHIPEPELRPAPAMAADTRELAGKLLGLSDTEINELIDAGVLEAPAEST</sequence>
<organism evidence="3 4">
    <name type="scientific">Mycolicibacter sinensis (strain JDM601)</name>
    <name type="common">Mycobacterium sinense</name>
    <dbReference type="NCBI Taxonomy" id="875328"/>
    <lineage>
        <taxon>Bacteria</taxon>
        <taxon>Bacillati</taxon>
        <taxon>Actinomycetota</taxon>
        <taxon>Actinomycetes</taxon>
        <taxon>Mycobacteriales</taxon>
        <taxon>Mycobacteriaceae</taxon>
        <taxon>Mycolicibacter</taxon>
    </lineage>
</organism>
<dbReference type="PANTHER" id="PTHR48228">
    <property type="entry name" value="SUCCINYL-COA--D-CITRAMALATE COA-TRANSFERASE"/>
    <property type="match status" value="1"/>
</dbReference>
<comment type="caution">
    <text evidence="3">The sequence shown here is derived from an EMBL/GenBank/DDBJ whole genome shotgun (WGS) entry which is preliminary data.</text>
</comment>
<dbReference type="Gene3D" id="3.30.1540.10">
    <property type="entry name" value="formyl-coa transferase, domain 3"/>
    <property type="match status" value="2"/>
</dbReference>
<dbReference type="OrthoDB" id="9797653at2"/>
<reference evidence="4" key="1">
    <citation type="submission" date="2016-06" db="EMBL/GenBank/DDBJ databases">
        <authorList>
            <person name="Sutton G."/>
            <person name="Brinkac L."/>
            <person name="Sanka R."/>
            <person name="Adams M."/>
            <person name="Lau E."/>
            <person name="Mehaffy C."/>
            <person name="Tameris M."/>
            <person name="Hatherill M."/>
            <person name="Hanekom W."/>
            <person name="Mahomed H."/>
            <person name="Mcshane H."/>
        </authorList>
    </citation>
    <scope>NUCLEOTIDE SEQUENCE [LARGE SCALE GENOMIC DNA]</scope>
    <source>
        <strain evidence="4">852014-51077_SCH5608930-a</strain>
    </source>
</reference>
<gene>
    <name evidence="3" type="ORF">A5771_14015</name>
</gene>
<evidence type="ECO:0000256" key="2">
    <source>
        <dbReference type="ARBA" id="ARBA00022679"/>
    </source>
</evidence>
<protein>
    <recommendedName>
        <fullName evidence="5">CoA-transferase</fullName>
    </recommendedName>
</protein>
<accession>A0A1A2ECR4</accession>
<dbReference type="SUPFAM" id="SSF89796">
    <property type="entry name" value="CoA-transferase family III (CaiB/BaiF)"/>
    <property type="match status" value="2"/>
</dbReference>
<dbReference type="GO" id="GO:0016740">
    <property type="term" value="F:transferase activity"/>
    <property type="evidence" value="ECO:0007669"/>
    <property type="project" value="UniProtKB-KW"/>
</dbReference>
<dbReference type="InterPro" id="IPR023606">
    <property type="entry name" value="CoA-Trfase_III_dom_1_sf"/>
</dbReference>